<dbReference type="InterPro" id="IPR019587">
    <property type="entry name" value="Polyketide_cyclase/dehydratase"/>
</dbReference>
<name>A0A5C8ZB95_9ACTN</name>
<dbReference type="RefSeq" id="WP_147927230.1">
    <property type="nucleotide sequence ID" value="NZ_VKAC01000009.1"/>
</dbReference>
<evidence type="ECO:0000313" key="2">
    <source>
        <dbReference type="Proteomes" id="UP000321234"/>
    </source>
</evidence>
<accession>A0A5C8ZB95</accession>
<dbReference type="AlphaFoldDB" id="A0A5C8ZB95"/>
<dbReference type="Proteomes" id="UP000321234">
    <property type="component" value="Unassembled WGS sequence"/>
</dbReference>
<organism evidence="1 2">
    <name type="scientific">Quadrisphaera setariae</name>
    <dbReference type="NCBI Taxonomy" id="2593304"/>
    <lineage>
        <taxon>Bacteria</taxon>
        <taxon>Bacillati</taxon>
        <taxon>Actinomycetota</taxon>
        <taxon>Actinomycetes</taxon>
        <taxon>Kineosporiales</taxon>
        <taxon>Kineosporiaceae</taxon>
        <taxon>Quadrisphaera</taxon>
    </lineage>
</organism>
<dbReference type="OrthoDB" id="4823586at2"/>
<evidence type="ECO:0000313" key="1">
    <source>
        <dbReference type="EMBL" id="TXR55222.1"/>
    </source>
</evidence>
<gene>
    <name evidence="1" type="ORF">FMM08_15160</name>
</gene>
<dbReference type="SUPFAM" id="SSF55961">
    <property type="entry name" value="Bet v1-like"/>
    <property type="match status" value="1"/>
</dbReference>
<protein>
    <submittedName>
        <fullName evidence="1">SRPBCC family protein</fullName>
    </submittedName>
</protein>
<keyword evidence="2" id="KW-1185">Reference proteome</keyword>
<dbReference type="Pfam" id="PF10604">
    <property type="entry name" value="Polyketide_cyc2"/>
    <property type="match status" value="1"/>
</dbReference>
<dbReference type="InterPro" id="IPR023393">
    <property type="entry name" value="START-like_dom_sf"/>
</dbReference>
<dbReference type="Gene3D" id="3.30.530.20">
    <property type="match status" value="1"/>
</dbReference>
<reference evidence="1 2" key="1">
    <citation type="submission" date="2019-07" db="EMBL/GenBank/DDBJ databases">
        <title>Quadrisphaera sp. strain DD2A genome sequencing and assembly.</title>
        <authorList>
            <person name="Kim I."/>
        </authorList>
    </citation>
    <scope>NUCLEOTIDE SEQUENCE [LARGE SCALE GENOMIC DNA]</scope>
    <source>
        <strain evidence="1 2">DD2A</strain>
    </source>
</reference>
<proteinExistence type="predicted"/>
<dbReference type="CDD" id="cd07812">
    <property type="entry name" value="SRPBCC"/>
    <property type="match status" value="1"/>
</dbReference>
<comment type="caution">
    <text evidence="1">The sequence shown here is derived from an EMBL/GenBank/DDBJ whole genome shotgun (WGS) entry which is preliminary data.</text>
</comment>
<dbReference type="EMBL" id="VKAC01000009">
    <property type="protein sequence ID" value="TXR55222.1"/>
    <property type="molecule type" value="Genomic_DNA"/>
</dbReference>
<sequence length="153" mass="16526">MARFTAHREVAAPADVVWELVTDWSRHGDWIPLTTMTVDRDTGGAGTRFTGRSGVGRLAFDDPMEVTSWDPPTPTRAGTAAIDHRGSLVLGHAEVQVVPLPGDRCRLRWTEDVSLVSRKLSRAITLPIAVGGRLAFGSTLKKVAAEAEARAAR</sequence>